<dbReference type="InterPro" id="IPR050373">
    <property type="entry name" value="Fibrinogen_C-term_domain"/>
</dbReference>
<name>A0A484B3N1_DRONA</name>
<dbReference type="SUPFAM" id="SSF56496">
    <property type="entry name" value="Fibrinogen C-terminal domain-like"/>
    <property type="match status" value="1"/>
</dbReference>
<evidence type="ECO:0000313" key="3">
    <source>
        <dbReference type="Proteomes" id="UP000295192"/>
    </source>
</evidence>
<proteinExistence type="predicted"/>
<comment type="caution">
    <text evidence="2">The sequence shown here is derived from an EMBL/GenBank/DDBJ whole genome shotgun (WGS) entry which is preliminary data.</text>
</comment>
<dbReference type="PROSITE" id="PS51406">
    <property type="entry name" value="FIBRINOGEN_C_2"/>
    <property type="match status" value="1"/>
</dbReference>
<dbReference type="PANTHER" id="PTHR19143">
    <property type="entry name" value="FIBRINOGEN/TENASCIN/ANGIOPOEITIN"/>
    <property type="match status" value="1"/>
</dbReference>
<evidence type="ECO:0000259" key="1">
    <source>
        <dbReference type="PROSITE" id="PS51406"/>
    </source>
</evidence>
<dbReference type="PANTHER" id="PTHR19143:SF327">
    <property type="entry name" value="FI21813P1-RELATED"/>
    <property type="match status" value="1"/>
</dbReference>
<dbReference type="STRING" id="7232.A0A484B3N1"/>
<organism evidence="2 3">
    <name type="scientific">Drosophila navojoa</name>
    <name type="common">Fruit fly</name>
    <dbReference type="NCBI Taxonomy" id="7232"/>
    <lineage>
        <taxon>Eukaryota</taxon>
        <taxon>Metazoa</taxon>
        <taxon>Ecdysozoa</taxon>
        <taxon>Arthropoda</taxon>
        <taxon>Hexapoda</taxon>
        <taxon>Insecta</taxon>
        <taxon>Pterygota</taxon>
        <taxon>Neoptera</taxon>
        <taxon>Endopterygota</taxon>
        <taxon>Diptera</taxon>
        <taxon>Brachycera</taxon>
        <taxon>Muscomorpha</taxon>
        <taxon>Ephydroidea</taxon>
        <taxon>Drosophilidae</taxon>
        <taxon>Drosophila</taxon>
    </lineage>
</organism>
<feature type="domain" description="Fibrinogen C-terminal" evidence="1">
    <location>
        <begin position="168"/>
        <end position="364"/>
    </location>
</feature>
<dbReference type="EMBL" id="LSRL02000190">
    <property type="protein sequence ID" value="TDG42902.1"/>
    <property type="molecule type" value="Genomic_DNA"/>
</dbReference>
<dbReference type="Pfam" id="PF00147">
    <property type="entry name" value="Fibrinogen_C"/>
    <property type="match status" value="1"/>
</dbReference>
<dbReference type="OrthoDB" id="6145874at2759"/>
<dbReference type="InterPro" id="IPR014716">
    <property type="entry name" value="Fibrinogen_a/b/g_C_1"/>
</dbReference>
<dbReference type="Gene3D" id="3.90.215.10">
    <property type="entry name" value="Gamma Fibrinogen, chain A, domain 1"/>
    <property type="match status" value="1"/>
</dbReference>
<evidence type="ECO:0000313" key="2">
    <source>
        <dbReference type="EMBL" id="TDG42902.1"/>
    </source>
</evidence>
<dbReference type="GO" id="GO:0005615">
    <property type="term" value="C:extracellular space"/>
    <property type="evidence" value="ECO:0007669"/>
    <property type="project" value="TreeGrafter"/>
</dbReference>
<dbReference type="CDD" id="cd00087">
    <property type="entry name" value="FReD"/>
    <property type="match status" value="1"/>
</dbReference>
<gene>
    <name evidence="2" type="ORF">AWZ03_010684</name>
</gene>
<protein>
    <recommendedName>
        <fullName evidence="1">Fibrinogen C-terminal domain-containing protein</fullName>
    </recommendedName>
</protein>
<dbReference type="InterPro" id="IPR036056">
    <property type="entry name" value="Fibrinogen-like_C"/>
</dbReference>
<accession>A0A484B3N1</accession>
<sequence length="365" mass="41533">MSHGSKQFSSKKRSETTQRLTVFRMNKNLTILIICALLELSYGYEVDFLNCAAEKELGDTCGKYCYRIVKPLLQHLSKVSAKNEDVESLVNKIDEQATIIKNMQLENARLESQNQLLASCKSKLAAKDELVEYKKADIKQLELDIIDCRSRAGVETSKLEEQLKIQSNSLDAKGLSCSRNSSDVQEADFSCVSSLGGPGWTVVQRRMNGKVDFNRNWNEYVQGFGQIQDEFFLGLEKLHLLTSSQPHELFIFMRNIANESTYAYYDYFLIADETESYKIKSLGTYTGSAGNMLSHHVGAKFSTIDRDNDNADQLHCASEWLSGWWFDKCYHCNLNGVYPDGLKWLKGNNEHQISFAQVMIKPKKK</sequence>
<dbReference type="AlphaFoldDB" id="A0A484B3N1"/>
<reference evidence="2 3" key="1">
    <citation type="journal article" date="2019" name="J. Hered.">
        <title>An Improved Genome Assembly for Drosophila navojoa, the Basal Species in the mojavensis Cluster.</title>
        <authorList>
            <person name="Vanderlinde T."/>
            <person name="Dupim E.G."/>
            <person name="Nazario-Yepiz N.O."/>
            <person name="Carvalho A.B."/>
        </authorList>
    </citation>
    <scope>NUCLEOTIDE SEQUENCE [LARGE SCALE GENOMIC DNA]</scope>
    <source>
        <strain evidence="2">Navoj_Jal97</strain>
        <tissue evidence="2">Whole organism</tissue>
    </source>
</reference>
<dbReference type="SMART" id="SM00186">
    <property type="entry name" value="FBG"/>
    <property type="match status" value="1"/>
</dbReference>
<dbReference type="InterPro" id="IPR002181">
    <property type="entry name" value="Fibrinogen_a/b/g_C_dom"/>
</dbReference>
<keyword evidence="3" id="KW-1185">Reference proteome</keyword>
<dbReference type="OMA" id="KYCYRIV"/>
<dbReference type="Proteomes" id="UP000295192">
    <property type="component" value="Unassembled WGS sequence"/>
</dbReference>